<feature type="compositionally biased region" description="Low complexity" evidence="2">
    <location>
        <begin position="1172"/>
        <end position="1188"/>
    </location>
</feature>
<feature type="region of interest" description="Disordered" evidence="2">
    <location>
        <begin position="973"/>
        <end position="1200"/>
    </location>
</feature>
<feature type="compositionally biased region" description="Low complexity" evidence="2">
    <location>
        <begin position="1050"/>
        <end position="1061"/>
    </location>
</feature>
<dbReference type="PANTHER" id="PTHR21669">
    <property type="entry name" value="CAPZ-INTERACTING PROTEIN AND RELATED PROTEINS"/>
    <property type="match status" value="1"/>
</dbReference>
<gene>
    <name evidence="5" type="primary">UBN2</name>
    <name evidence="5" type="ORF">TNCT_354951</name>
</gene>
<feature type="region of interest" description="Disordered" evidence="2">
    <location>
        <begin position="1"/>
        <end position="22"/>
    </location>
</feature>
<dbReference type="Pfam" id="PF14075">
    <property type="entry name" value="UBN_AB"/>
    <property type="match status" value="1"/>
</dbReference>
<feature type="domain" description="Hpc2-related" evidence="3">
    <location>
        <begin position="105"/>
        <end position="150"/>
    </location>
</feature>
<protein>
    <submittedName>
        <fullName evidence="5">Ubinuclein-2</fullName>
    </submittedName>
</protein>
<dbReference type="GO" id="GO:0005634">
    <property type="term" value="C:nucleus"/>
    <property type="evidence" value="ECO:0007669"/>
    <property type="project" value="TreeGrafter"/>
</dbReference>
<evidence type="ECO:0000256" key="2">
    <source>
        <dbReference type="SAM" id="MobiDB-lite"/>
    </source>
</evidence>
<feature type="region of interest" description="Disordered" evidence="2">
    <location>
        <begin position="86"/>
        <end position="112"/>
    </location>
</feature>
<evidence type="ECO:0000259" key="3">
    <source>
        <dbReference type="Pfam" id="PF08729"/>
    </source>
</evidence>
<dbReference type="EMBL" id="BMAO01015076">
    <property type="protein sequence ID" value="GFQ99150.1"/>
    <property type="molecule type" value="Genomic_DNA"/>
</dbReference>
<feature type="region of interest" description="Disordered" evidence="2">
    <location>
        <begin position="764"/>
        <end position="794"/>
    </location>
</feature>
<feature type="region of interest" description="Disordered" evidence="2">
    <location>
        <begin position="162"/>
        <end position="216"/>
    </location>
</feature>
<name>A0A8X6JAM9_TRICU</name>
<feature type="compositionally biased region" description="Low complexity" evidence="2">
    <location>
        <begin position="1079"/>
        <end position="1095"/>
    </location>
</feature>
<organism evidence="5 6">
    <name type="scientific">Trichonephila clavata</name>
    <name type="common">Joro spider</name>
    <name type="synonym">Nephila clavata</name>
    <dbReference type="NCBI Taxonomy" id="2740835"/>
    <lineage>
        <taxon>Eukaryota</taxon>
        <taxon>Metazoa</taxon>
        <taxon>Ecdysozoa</taxon>
        <taxon>Arthropoda</taxon>
        <taxon>Chelicerata</taxon>
        <taxon>Arachnida</taxon>
        <taxon>Araneae</taxon>
        <taxon>Araneomorphae</taxon>
        <taxon>Entelegynae</taxon>
        <taxon>Araneoidea</taxon>
        <taxon>Nephilidae</taxon>
        <taxon>Trichonephila</taxon>
    </lineage>
</organism>
<feature type="compositionally biased region" description="Polar residues" evidence="2">
    <location>
        <begin position="640"/>
        <end position="656"/>
    </location>
</feature>
<dbReference type="PANTHER" id="PTHR21669:SF28">
    <property type="entry name" value="YEMANUCLEIN"/>
    <property type="match status" value="1"/>
</dbReference>
<sequence length="1200" mass="133618">MAEPKRLQLDAPKTLQREKKAKELPPTYRFELKLKDKDPEFDEFSYAELVKEARNQEWESKQTGSDDPFSLDEDVEKLQEIARRYEEKYNPKPGRKKKKKTGPCEDFVDKGMGYDETDPFIDNEEAYDELVPSTLTTEYGGFYINKGDLEFRNLSESECNFDGKVRKKRMKHGADKERKKRRAGFEENQKRRGRKPLNDSSALKPKKKMLPTVADMLQQHKANLQRIQQDGVHQMQFDPIKVEREFEPEEVEDIESDAVETPGQPSSINEAIESVIKAAAEDGGSNTSAGPVTGSSDGEEPKMPIESIEAPKLPENLPPELDDVLAKLKVAAYRSEEGKCKFFSDEVNRMLLSVELKAQELTSAQRSTIYAHLASHLPCTKETLQKRAKKLRLDQEDGKLREPMQRLKDGIAAVMPEMLEKYAALEQACNARDEEKKNGALTGSDGEDSEEDSEKKISRIPKKRFEWNDTIRKYLCDVVRIKLKCYEVSKTRIQSAEEYLKHFLEAEVKNLWPPGWMQSRILFRESRAAHFYITNRPKKQILPNKKSTTPLNVMMNMKATVSVVNNTIVSQETEFDQMFQDKSVPLIPPVENVLEKTENFDLLPPNHNLSAEERAAEFAKLFTLPIKSSPVDELSPVKNSEILSSTGGGNQLNSDLPSPKTASPLVNILPDNTIQPKTVISKSDKHSKSNQQNKQSHYNSKVSDFNTFAEGSLASDMLARIICASLADFPYAGSSNVENANSKVASVISPNPSLIKESRNINSKFPNDILTSPKKTDNGKQFNADSRKPSQETGLSFSKLGINIDSFLNSKNQTVSRANDVVKNKGLPSESSNAVNLKLKDSIVPHSRQFAEAFERTADTPPLSKKHSIKGLNIHAQASSVSSVSASSRLLNEHLSDYPSSTSPRSTLESAQKIAFDLAKYNTAVSSQGSPSAPYKKRTKYSQNSKVNDQWNHHFLEASLGTSLLEGMKGFPFPVGSMPTPPPAHSSSPHRTPHPQHNSPRTTSHISPGLRSIHESKTDSSNHNSQAHSNIISTSDVQRRQSLIQGPWKSSPSQSPSTSLSHYMTSTSPPVSNQCKTTSPNHHSSNSVVNISPVPAHSMSQIEKVSSAYSRSHSPLPLRASPSHLSLSHTSKTSSNTYSHLGQTSYTTHQSSHTVSSTHHQPALVRSNAFDSSLPITTSSSPTSTFTINQEMKTVNPRTN</sequence>
<reference evidence="5" key="1">
    <citation type="submission" date="2020-07" db="EMBL/GenBank/DDBJ databases">
        <title>Multicomponent nature underlies the extraordinary mechanical properties of spider dragline silk.</title>
        <authorList>
            <person name="Kono N."/>
            <person name="Nakamura H."/>
            <person name="Mori M."/>
            <person name="Yoshida Y."/>
            <person name="Ohtoshi R."/>
            <person name="Malay A.D."/>
            <person name="Moran D.A.P."/>
            <person name="Tomita M."/>
            <person name="Numata K."/>
            <person name="Arakawa K."/>
        </authorList>
    </citation>
    <scope>NUCLEOTIDE SEQUENCE</scope>
</reference>
<evidence type="ECO:0000256" key="1">
    <source>
        <dbReference type="ARBA" id="ARBA00022553"/>
    </source>
</evidence>
<evidence type="ECO:0000259" key="4">
    <source>
        <dbReference type="Pfam" id="PF14075"/>
    </source>
</evidence>
<evidence type="ECO:0000313" key="5">
    <source>
        <dbReference type="EMBL" id="GFQ99150.1"/>
    </source>
</evidence>
<dbReference type="Pfam" id="PF08729">
    <property type="entry name" value="HUN"/>
    <property type="match status" value="1"/>
</dbReference>
<feature type="region of interest" description="Disordered" evidence="2">
    <location>
        <begin position="640"/>
        <end position="668"/>
    </location>
</feature>
<feature type="compositionally biased region" description="Low complexity" evidence="2">
    <location>
        <begin position="1121"/>
        <end position="1135"/>
    </location>
</feature>
<keyword evidence="1" id="KW-0597">Phosphoprotein</keyword>
<feature type="compositionally biased region" description="Polar residues" evidence="2">
    <location>
        <begin position="1062"/>
        <end position="1078"/>
    </location>
</feature>
<feature type="compositionally biased region" description="Polar residues" evidence="2">
    <location>
        <begin position="1021"/>
        <end position="1044"/>
    </location>
</feature>
<feature type="domain" description="Ubinuclein middle" evidence="4">
    <location>
        <begin position="313"/>
        <end position="524"/>
    </location>
</feature>
<dbReference type="AlphaFoldDB" id="A0A8X6JAM9"/>
<feature type="compositionally biased region" description="Low complexity" evidence="2">
    <location>
        <begin position="1143"/>
        <end position="1161"/>
    </location>
</feature>
<feature type="compositionally biased region" description="Basic and acidic residues" evidence="2">
    <location>
        <begin position="172"/>
        <end position="190"/>
    </location>
</feature>
<dbReference type="GO" id="GO:0006325">
    <property type="term" value="P:chromatin organization"/>
    <property type="evidence" value="ECO:0007669"/>
    <property type="project" value="TreeGrafter"/>
</dbReference>
<dbReference type="Proteomes" id="UP000887116">
    <property type="component" value="Unassembled WGS sequence"/>
</dbReference>
<feature type="region of interest" description="Disordered" evidence="2">
    <location>
        <begin position="280"/>
        <end position="303"/>
    </location>
</feature>
<feature type="compositionally biased region" description="Polar residues" evidence="2">
    <location>
        <begin position="1189"/>
        <end position="1200"/>
    </location>
</feature>
<dbReference type="OrthoDB" id="68076at2759"/>
<accession>A0A8X6JAM9</accession>
<evidence type="ECO:0000313" key="6">
    <source>
        <dbReference type="Proteomes" id="UP000887116"/>
    </source>
</evidence>
<feature type="compositionally biased region" description="Polar residues" evidence="2">
    <location>
        <begin position="1098"/>
        <end position="1113"/>
    </location>
</feature>
<keyword evidence="6" id="KW-1185">Reference proteome</keyword>
<feature type="region of interest" description="Disordered" evidence="2">
    <location>
        <begin position="434"/>
        <end position="457"/>
    </location>
</feature>
<comment type="caution">
    <text evidence="5">The sequence shown here is derived from an EMBL/GenBank/DDBJ whole genome shotgun (WGS) entry which is preliminary data.</text>
</comment>
<feature type="compositionally biased region" description="Polar residues" evidence="2">
    <location>
        <begin position="284"/>
        <end position="296"/>
    </location>
</feature>
<dbReference type="InterPro" id="IPR014840">
    <property type="entry name" value="HRD"/>
</dbReference>
<proteinExistence type="predicted"/>
<dbReference type="InterPro" id="IPR026947">
    <property type="entry name" value="UBN_middle_dom"/>
</dbReference>